<dbReference type="RefSeq" id="WP_157859772.1">
    <property type="nucleotide sequence ID" value="NC_005071.1"/>
</dbReference>
<evidence type="ECO:0000313" key="3">
    <source>
        <dbReference type="Proteomes" id="UP000001423"/>
    </source>
</evidence>
<dbReference type="Proteomes" id="UP000001423">
    <property type="component" value="Chromosome"/>
</dbReference>
<organism evidence="1 3">
    <name type="scientific">Prochlorococcus marinus (strain MIT 9313)</name>
    <dbReference type="NCBI Taxonomy" id="74547"/>
    <lineage>
        <taxon>Bacteria</taxon>
        <taxon>Bacillati</taxon>
        <taxon>Cyanobacteriota</taxon>
        <taxon>Cyanophyceae</taxon>
        <taxon>Synechococcales</taxon>
        <taxon>Prochlorococcaceae</taxon>
        <taxon>Prochlorococcus</taxon>
    </lineage>
</organism>
<dbReference type="EMBL" id="BX548175">
    <property type="protein sequence ID" value="CAX32419.1"/>
    <property type="molecule type" value="Genomic_DNA"/>
</dbReference>
<keyword evidence="3" id="KW-1185">Reference proteome</keyword>
<accession>B9ERF2</accession>
<sequence>MTTLTTAKEKLCRSMLSKVGIYEKMLLEAQEEKDTETIKHLYLHHTHLMNRLERLLCS</sequence>
<gene>
    <name evidence="1" type="ordered locus">PMT_2320</name>
    <name evidence="2" type="ordered locus">PMT_2901</name>
</gene>
<evidence type="ECO:0000313" key="1">
    <source>
        <dbReference type="EMBL" id="CAX31839.1"/>
    </source>
</evidence>
<dbReference type="HOGENOM" id="CLU_2975736_0_0_3"/>
<dbReference type="KEGG" id="pmt:PMT_2901"/>
<dbReference type="AlphaFoldDB" id="B9ERF2"/>
<evidence type="ECO:0000313" key="2">
    <source>
        <dbReference type="EMBL" id="CAX32419.1"/>
    </source>
</evidence>
<name>B9ERF2_PROMM</name>
<dbReference type="EMBL" id="BX548175">
    <property type="protein sequence ID" value="CAX31839.1"/>
    <property type="molecule type" value="Genomic_DNA"/>
</dbReference>
<dbReference type="eggNOG" id="ENOG5032IFW">
    <property type="taxonomic scope" value="Bacteria"/>
</dbReference>
<reference evidence="1 3" key="1">
    <citation type="journal article" date="2003" name="Nature">
        <title>Genome divergence in two Prochlorococcus ecotypes reflects oceanic niche differentiation.</title>
        <authorList>
            <person name="Rocap G."/>
            <person name="Larimer F.W."/>
            <person name="Lamerdin J.E."/>
            <person name="Malfatti S."/>
            <person name="Chain P."/>
            <person name="Ahlgren N.A."/>
            <person name="Arellano A."/>
            <person name="Coleman M."/>
            <person name="Hauser L."/>
            <person name="Hess W.R."/>
            <person name="Johnson Z.I."/>
            <person name="Land M.L."/>
            <person name="Lindell D."/>
            <person name="Post A.F."/>
            <person name="Regala W."/>
            <person name="Shah M."/>
            <person name="Shaw S.L."/>
            <person name="Steglich C."/>
            <person name="Sullivan M.B."/>
            <person name="Ting C.S."/>
            <person name="Tolonen A."/>
            <person name="Webb E.A."/>
            <person name="Zinser E.R."/>
            <person name="Chisholm S.W."/>
        </authorList>
    </citation>
    <scope>NUCLEOTIDE SEQUENCE [LARGE SCALE GENOMIC DNA]</scope>
    <source>
        <strain evidence="3">MIT 9313</strain>
        <strain evidence="1">MIT9313</strain>
    </source>
</reference>
<protein>
    <submittedName>
        <fullName evidence="1">Uncharacterized protein</fullName>
    </submittedName>
</protein>
<dbReference type="KEGG" id="pmt:PMT_2320"/>
<proteinExistence type="predicted"/>